<evidence type="ECO:0000259" key="2">
    <source>
        <dbReference type="Pfam" id="PF01910"/>
    </source>
</evidence>
<dbReference type="NCBIfam" id="TIGR00106">
    <property type="entry name" value="MTH1187 family thiamine-binding protein"/>
    <property type="match status" value="1"/>
</dbReference>
<accession>A0A1E5L444</accession>
<dbReference type="OrthoDB" id="2147383at2"/>
<dbReference type="AlphaFoldDB" id="A0A1E5L444"/>
<dbReference type="EMBL" id="MJAT01000035">
    <property type="protein sequence ID" value="OEH84902.1"/>
    <property type="molecule type" value="Genomic_DNA"/>
</dbReference>
<proteinExistence type="inferred from homology"/>
<comment type="similarity">
    <text evidence="1">Belongs to the UPF0045 family.</text>
</comment>
<gene>
    <name evidence="3" type="ORF">BHU72_06830</name>
</gene>
<dbReference type="Pfam" id="PF01910">
    <property type="entry name" value="Thiamine_BP"/>
    <property type="match status" value="1"/>
</dbReference>
<dbReference type="SUPFAM" id="SSF89957">
    <property type="entry name" value="MTH1187/YkoF-like"/>
    <property type="match status" value="1"/>
</dbReference>
<evidence type="ECO:0000313" key="3">
    <source>
        <dbReference type="EMBL" id="OEH84902.1"/>
    </source>
</evidence>
<evidence type="ECO:0000313" key="4">
    <source>
        <dbReference type="Proteomes" id="UP000095255"/>
    </source>
</evidence>
<dbReference type="PANTHER" id="PTHR33777">
    <property type="entry name" value="UPF0045 PROTEIN ECM15"/>
    <property type="match status" value="1"/>
</dbReference>
<sequence length="102" mass="11589">MPIVEFSIVPLGTQSTSISVYVAAVHKVLEDYKERVTYQLTPMSTIIEGNLADIMEIVQKLHEVPFENGAKRILTSIKIDDRRDKKQQMSDKIDSVKTKLIL</sequence>
<feature type="domain" description="Thiamine-binding protein" evidence="2">
    <location>
        <begin position="4"/>
        <end position="97"/>
    </location>
</feature>
<name>A0A1E5L444_9FIRM</name>
<dbReference type="Proteomes" id="UP000095255">
    <property type="component" value="Unassembled WGS sequence"/>
</dbReference>
<dbReference type="Gene3D" id="3.30.70.930">
    <property type="match status" value="1"/>
</dbReference>
<protein>
    <recommendedName>
        <fullName evidence="2">Thiamine-binding protein domain-containing protein</fullName>
    </recommendedName>
</protein>
<dbReference type="InterPro" id="IPR029756">
    <property type="entry name" value="MTH1187/YkoF-like"/>
</dbReference>
<dbReference type="STRING" id="1390249.BHU72_06830"/>
<dbReference type="GO" id="GO:0005829">
    <property type="term" value="C:cytosol"/>
    <property type="evidence" value="ECO:0007669"/>
    <property type="project" value="TreeGrafter"/>
</dbReference>
<dbReference type="InterPro" id="IPR051614">
    <property type="entry name" value="UPF0045_domain"/>
</dbReference>
<comment type="caution">
    <text evidence="3">The sequence shown here is derived from an EMBL/GenBank/DDBJ whole genome shotgun (WGS) entry which is preliminary data.</text>
</comment>
<evidence type="ECO:0000256" key="1">
    <source>
        <dbReference type="ARBA" id="ARBA00010272"/>
    </source>
</evidence>
<dbReference type="RefSeq" id="WP_069702637.1">
    <property type="nucleotide sequence ID" value="NZ_MJAT01000035.1"/>
</dbReference>
<reference evidence="3 4" key="1">
    <citation type="submission" date="2016-09" db="EMBL/GenBank/DDBJ databases">
        <title>Desulfuribacillus arsenicus sp. nov., an obligately anaerobic, dissimilatory arsenic- and antimonate-reducing bacterium isolated from anoxic sediments.</title>
        <authorList>
            <person name="Abin C.A."/>
            <person name="Hollibaugh J.T."/>
        </authorList>
    </citation>
    <scope>NUCLEOTIDE SEQUENCE [LARGE SCALE GENOMIC DNA]</scope>
    <source>
        <strain evidence="3 4">MLFW-2</strain>
    </source>
</reference>
<organism evidence="3 4">
    <name type="scientific">Desulfuribacillus stibiiarsenatis</name>
    <dbReference type="NCBI Taxonomy" id="1390249"/>
    <lineage>
        <taxon>Bacteria</taxon>
        <taxon>Bacillati</taxon>
        <taxon>Bacillota</taxon>
        <taxon>Desulfuribacillia</taxon>
        <taxon>Desulfuribacillales</taxon>
        <taxon>Desulfuribacillaceae</taxon>
        <taxon>Desulfuribacillus</taxon>
    </lineage>
</organism>
<dbReference type="PANTHER" id="PTHR33777:SF1">
    <property type="entry name" value="UPF0045 PROTEIN ECM15"/>
    <property type="match status" value="1"/>
</dbReference>
<keyword evidence="4" id="KW-1185">Reference proteome</keyword>
<dbReference type="InterPro" id="IPR002767">
    <property type="entry name" value="Thiamine_BP"/>
</dbReference>